<comment type="caution">
    <text evidence="1">The sequence shown here is derived from an EMBL/GenBank/DDBJ whole genome shotgun (WGS) entry which is preliminary data.</text>
</comment>
<accession>A0A640KSM7</accession>
<evidence type="ECO:0000313" key="2">
    <source>
        <dbReference type="Proteomes" id="UP000419144"/>
    </source>
</evidence>
<dbReference type="AlphaFoldDB" id="A0A640KSM7"/>
<dbReference type="OrthoDB" id="239978at2759"/>
<organism evidence="1 2">
    <name type="scientific">Leishmania tarentolae</name>
    <name type="common">Sauroleishmania tarentolae</name>
    <dbReference type="NCBI Taxonomy" id="5689"/>
    <lineage>
        <taxon>Eukaryota</taxon>
        <taxon>Discoba</taxon>
        <taxon>Euglenozoa</taxon>
        <taxon>Kinetoplastea</taxon>
        <taxon>Metakinetoplastina</taxon>
        <taxon>Trypanosomatida</taxon>
        <taxon>Trypanosomatidae</taxon>
        <taxon>Leishmaniinae</taxon>
        <taxon>Leishmania</taxon>
        <taxon>lizard Leishmania</taxon>
    </lineage>
</organism>
<protein>
    <submittedName>
        <fullName evidence="1">Uncharacterized protein</fullName>
    </submittedName>
</protein>
<evidence type="ECO:0000313" key="1">
    <source>
        <dbReference type="EMBL" id="GET92532.1"/>
    </source>
</evidence>
<keyword evidence="2" id="KW-1185">Reference proteome</keyword>
<reference evidence="1" key="1">
    <citation type="submission" date="2019-11" db="EMBL/GenBank/DDBJ databases">
        <title>Leishmania tarentolae CDS.</title>
        <authorList>
            <person name="Goto Y."/>
            <person name="Yamagishi J."/>
        </authorList>
    </citation>
    <scope>NUCLEOTIDE SEQUENCE [LARGE SCALE GENOMIC DNA]</scope>
    <source>
        <strain evidence="1">Parrot Tar II</strain>
    </source>
</reference>
<dbReference type="Proteomes" id="UP000419144">
    <property type="component" value="Unassembled WGS sequence"/>
</dbReference>
<dbReference type="EMBL" id="BLBS01000055">
    <property type="protein sequence ID" value="GET92532.1"/>
    <property type="molecule type" value="Genomic_DNA"/>
</dbReference>
<sequence length="379" mass="42384">MQCRCYCLPLSYYIPRLPSLFSYVSFECFTGQRRIKFEVCLCLTFLRLKRTFFLTDRIVEYRLVMSYRRKAPAAKTLTPRQQLGKLCNAYSGNLTFQSHNSMALLAQLHKHEKAYYDQFAKNATVQRFVPAWAVRTPQKGTTPTRFTLPLPSHFINTGESADDFEPRAFFLEKAVSADVGVGGKVPAFPRCGRSGLFFSREEVVDNLQAAAADLNFSSPFWIHKDHPGLESGYLQLKEGNEAIVISLTASVIGLGDVETVEVTKLHPSLHTAITGDVNSASGLSVSDEIPLGVNALTGVVTKNPFICSLPNRGLWLSQDQLLHHNIKFSRRIKHAASAFTLVEIDQWELFNADQLQVPGRLGLRQSLNLAPNETVFQPV</sequence>
<proteinExistence type="predicted"/>
<dbReference type="VEuPathDB" id="TriTrypDB:LtaPh_3502700"/>
<name>A0A640KSM7_LEITA</name>
<gene>
    <name evidence="1" type="ORF">LtaPh_3502700</name>
</gene>